<name>A0A8H5H4B8_9AGAR</name>
<dbReference type="OrthoDB" id="16851at2759"/>
<proteinExistence type="predicted"/>
<evidence type="ECO:0000313" key="3">
    <source>
        <dbReference type="Proteomes" id="UP000518752"/>
    </source>
</evidence>
<evidence type="ECO:0000313" key="2">
    <source>
        <dbReference type="EMBL" id="KAF5376185.1"/>
    </source>
</evidence>
<comment type="caution">
    <text evidence="2">The sequence shown here is derived from an EMBL/GenBank/DDBJ whole genome shotgun (WGS) entry which is preliminary data.</text>
</comment>
<reference evidence="2 3" key="1">
    <citation type="journal article" date="2020" name="ISME J.">
        <title>Uncovering the hidden diversity of litter-decomposition mechanisms in mushroom-forming fungi.</title>
        <authorList>
            <person name="Floudas D."/>
            <person name="Bentzer J."/>
            <person name="Ahren D."/>
            <person name="Johansson T."/>
            <person name="Persson P."/>
            <person name="Tunlid A."/>
        </authorList>
    </citation>
    <scope>NUCLEOTIDE SEQUENCE [LARGE SCALE GENOMIC DNA]</scope>
    <source>
        <strain evidence="2 3">CBS 406.79</strain>
    </source>
</reference>
<feature type="compositionally biased region" description="Basic residues" evidence="1">
    <location>
        <begin position="1"/>
        <end position="12"/>
    </location>
</feature>
<sequence length="391" mass="42952">MKRKSSALHKQRDKKERIRSSPDATPPSPAQSLTAFSSLLNFAGEENLEARFDEIAEQLFQHLVISVKEGSATVAVFEILELEFYFWNIGVHEDPFTHRAAEQAHSGNWYFHRVPQKSDSSTSSVGNGYRGGTRKGLDLTIGQAATTTTSPYFTFASPSKDIPPSSTRGGVLLRTLRNTSTEKVISGPSLLVDEILKLSQASKISELVDERWMGDTSAFRDKSASGTSDAARNSMLCIDMRSTAQAEVPVIHRSPRIGLDPSHSTISLTPTHPRAVFSTKPYRYFIHPNLLTANGRPQTFLGVLASLKPIFPAQGAARDEKELERLKNGVSRQSGMSSQTVAKYLEHYVAGLEVRILMDSDPDFFARATKKQASSSPATYLRLMGMLSAVG</sequence>
<feature type="region of interest" description="Disordered" evidence="1">
    <location>
        <begin position="1"/>
        <end position="30"/>
    </location>
</feature>
<protein>
    <submittedName>
        <fullName evidence="2">Uncharacterized protein</fullName>
    </submittedName>
</protein>
<dbReference type="Proteomes" id="UP000518752">
    <property type="component" value="Unassembled WGS sequence"/>
</dbReference>
<evidence type="ECO:0000256" key="1">
    <source>
        <dbReference type="SAM" id="MobiDB-lite"/>
    </source>
</evidence>
<keyword evidence="3" id="KW-1185">Reference proteome</keyword>
<accession>A0A8H5H4B8</accession>
<dbReference type="AlphaFoldDB" id="A0A8H5H4B8"/>
<gene>
    <name evidence="2" type="ORF">D9757_009303</name>
</gene>
<dbReference type="EMBL" id="JAACJN010000092">
    <property type="protein sequence ID" value="KAF5376185.1"/>
    <property type="molecule type" value="Genomic_DNA"/>
</dbReference>
<organism evidence="2 3">
    <name type="scientific">Collybiopsis confluens</name>
    <dbReference type="NCBI Taxonomy" id="2823264"/>
    <lineage>
        <taxon>Eukaryota</taxon>
        <taxon>Fungi</taxon>
        <taxon>Dikarya</taxon>
        <taxon>Basidiomycota</taxon>
        <taxon>Agaricomycotina</taxon>
        <taxon>Agaricomycetes</taxon>
        <taxon>Agaricomycetidae</taxon>
        <taxon>Agaricales</taxon>
        <taxon>Marasmiineae</taxon>
        <taxon>Omphalotaceae</taxon>
        <taxon>Collybiopsis</taxon>
    </lineage>
</organism>